<reference evidence="2 3" key="1">
    <citation type="submission" date="2017-06" db="EMBL/GenBank/DDBJ databases">
        <authorList>
            <person name="Swanenburg J."/>
            <person name="Kort R."/>
        </authorList>
    </citation>
    <scope>NUCLEOTIDE SEQUENCE [LARGE SCALE GENOMIC DNA]</scope>
    <source>
        <strain evidence="2 3">RL05</strain>
    </source>
</reference>
<keyword evidence="1" id="KW-0812">Transmembrane</keyword>
<evidence type="ECO:0000313" key="3">
    <source>
        <dbReference type="Proteomes" id="UP000295195"/>
    </source>
</evidence>
<dbReference type="AlphaFoldDB" id="A0A4R6CQM7"/>
<protein>
    <submittedName>
        <fullName evidence="2">Uncharacterized protein</fullName>
    </submittedName>
</protein>
<gene>
    <name evidence="2" type="ORF">CEE75_11895</name>
</gene>
<sequence length="210" mass="24383">MRRPNRNMRKQDTGFWPQINPWVYIGITGALAFILLLSCYTSYQAYHEQQQQIATLQNQSKKLKTKYSQIKPKKNIITRGEFDLTKHQQKLSKAYVTLLKYAYGTAKKPSDLTKHSDLFVKYFGNSGYSQIKDNSFDSNHSPLAKQTIATRIAFSDFDIANMTETITAYTTFYLTHKREHQSRGVVYLTCLYNYRDHTASNTDLQFSTLD</sequence>
<feature type="transmembrane region" description="Helical" evidence="1">
    <location>
        <begin position="21"/>
        <end position="43"/>
    </location>
</feature>
<evidence type="ECO:0000256" key="1">
    <source>
        <dbReference type="SAM" id="Phobius"/>
    </source>
</evidence>
<proteinExistence type="predicted"/>
<organism evidence="2 3">
    <name type="scientific">Lactobacillus crispatus</name>
    <dbReference type="NCBI Taxonomy" id="47770"/>
    <lineage>
        <taxon>Bacteria</taxon>
        <taxon>Bacillati</taxon>
        <taxon>Bacillota</taxon>
        <taxon>Bacilli</taxon>
        <taxon>Lactobacillales</taxon>
        <taxon>Lactobacillaceae</taxon>
        <taxon>Lactobacillus</taxon>
    </lineage>
</organism>
<name>A0A4R6CQM7_9LACO</name>
<dbReference type="RefSeq" id="WP_133476747.1">
    <property type="nucleotide sequence ID" value="NZ_JAKHPL010000084.1"/>
</dbReference>
<dbReference type="EMBL" id="NKLP01000250">
    <property type="protein sequence ID" value="TDN28996.1"/>
    <property type="molecule type" value="Genomic_DNA"/>
</dbReference>
<keyword evidence="1" id="KW-1133">Transmembrane helix</keyword>
<comment type="caution">
    <text evidence="2">The sequence shown here is derived from an EMBL/GenBank/DDBJ whole genome shotgun (WGS) entry which is preliminary data.</text>
</comment>
<evidence type="ECO:0000313" key="2">
    <source>
        <dbReference type="EMBL" id="TDN28996.1"/>
    </source>
</evidence>
<dbReference type="Proteomes" id="UP000295195">
    <property type="component" value="Unassembled WGS sequence"/>
</dbReference>
<accession>A0A4R6CQM7</accession>
<keyword evidence="1" id="KW-0472">Membrane</keyword>